<dbReference type="PROSITE" id="PS50089">
    <property type="entry name" value="ZF_RING_2"/>
    <property type="match status" value="1"/>
</dbReference>
<dbReference type="SMART" id="SM00356">
    <property type="entry name" value="ZnF_C3H1"/>
    <property type="match status" value="4"/>
</dbReference>
<evidence type="ECO:0000313" key="13">
    <source>
        <dbReference type="EMBL" id="CDW25511.1"/>
    </source>
</evidence>
<keyword evidence="4 9" id="KW-0479">Metal-binding</keyword>
<feature type="zinc finger region" description="C3H1-type" evidence="9">
    <location>
        <begin position="309"/>
        <end position="338"/>
    </location>
</feature>
<dbReference type="Gene3D" id="4.10.1000.10">
    <property type="entry name" value="Zinc finger, CCCH-type"/>
    <property type="match status" value="1"/>
</dbReference>
<evidence type="ECO:0000256" key="2">
    <source>
        <dbReference type="ARBA" id="ARBA00012483"/>
    </source>
</evidence>
<dbReference type="Pfam" id="PF14608">
    <property type="entry name" value="zf-CCCH_2"/>
    <property type="match status" value="3"/>
</dbReference>
<sequence length="414" mass="47807">MMASGIWTKKVLCRYFMNGNCANSQDCTYSHDPNLSLKKTVPCSFYGRGTCAYGDNCRFSHGEELPLPNETNTRRRTQDKQKHWAEAPEFVPSFLTQRPKSDEETTSNIESSSWAEAPKFKPSKPHEDSTRDPKSYADALGQTSTSSSGLSIEDAEFQICPYGMIGECRYGEHCAYIHGHLCDYCQKCQLHPTHEEQRRHHREKCIQKHEAEMEIAFAVARSKEKTCGICMEVVLEKEEGDARFGIMPNCNHCFCLPCLRTWRQAKQFDNKIVRSCPECRQKSDYICPSRLWVESKEDKDKLFSKYKTALNKKECKYFKKGQGECPFGNKCFYKHASADGKSVDVGPPQRRQRRFNVEGDLNFIRRFLLYDFLEQNGRIILPVDYFDFIELLGNNDEDYDGIFIHEDSDTDTLS</sequence>
<dbReference type="PROSITE" id="PS50103">
    <property type="entry name" value="ZF_C3H1"/>
    <property type="match status" value="4"/>
</dbReference>
<dbReference type="InterPro" id="IPR017907">
    <property type="entry name" value="Znf_RING_CS"/>
</dbReference>
<dbReference type="InterPro" id="IPR001841">
    <property type="entry name" value="Znf_RING"/>
</dbReference>
<keyword evidence="8 9" id="KW-0862">Zinc</keyword>
<evidence type="ECO:0000259" key="12">
    <source>
        <dbReference type="PROSITE" id="PS50103"/>
    </source>
</evidence>
<dbReference type="PANTHER" id="PTHR11224:SF10">
    <property type="entry name" value="IP09428P-RELATED"/>
    <property type="match status" value="1"/>
</dbReference>
<dbReference type="GO" id="GO:0008270">
    <property type="term" value="F:zinc ion binding"/>
    <property type="evidence" value="ECO:0007669"/>
    <property type="project" value="UniProtKB-KW"/>
</dbReference>
<dbReference type="PROSITE" id="PS00518">
    <property type="entry name" value="ZF_RING_1"/>
    <property type="match status" value="1"/>
</dbReference>
<dbReference type="SUPFAM" id="SSF90229">
    <property type="entry name" value="CCCH zinc finger"/>
    <property type="match status" value="2"/>
</dbReference>
<feature type="zinc finger region" description="C3H1-type" evidence="9">
    <location>
        <begin position="37"/>
        <end position="64"/>
    </location>
</feature>
<evidence type="ECO:0000256" key="3">
    <source>
        <dbReference type="ARBA" id="ARBA00022679"/>
    </source>
</evidence>
<feature type="compositionally biased region" description="Basic and acidic residues" evidence="10">
    <location>
        <begin position="72"/>
        <end position="86"/>
    </location>
</feature>
<evidence type="ECO:0000256" key="1">
    <source>
        <dbReference type="ARBA" id="ARBA00000900"/>
    </source>
</evidence>
<feature type="domain" description="C3H1-type" evidence="12">
    <location>
        <begin position="7"/>
        <end position="34"/>
    </location>
</feature>
<evidence type="ECO:0000256" key="8">
    <source>
        <dbReference type="ARBA" id="ARBA00022833"/>
    </source>
</evidence>
<feature type="domain" description="C3H1-type" evidence="12">
    <location>
        <begin position="309"/>
        <end position="338"/>
    </location>
</feature>
<organism evidence="13">
    <name type="scientific">Lepeophtheirus salmonis</name>
    <name type="common">Salmon louse</name>
    <name type="synonym">Caligus salmonis</name>
    <dbReference type="NCBI Taxonomy" id="72036"/>
    <lineage>
        <taxon>Eukaryota</taxon>
        <taxon>Metazoa</taxon>
        <taxon>Ecdysozoa</taxon>
        <taxon>Arthropoda</taxon>
        <taxon>Crustacea</taxon>
        <taxon>Multicrustacea</taxon>
        <taxon>Hexanauplia</taxon>
        <taxon>Copepoda</taxon>
        <taxon>Siphonostomatoida</taxon>
        <taxon>Caligidae</taxon>
        <taxon>Lepeophtheirus</taxon>
    </lineage>
</organism>
<dbReference type="Gene3D" id="3.30.1370.210">
    <property type="match status" value="1"/>
</dbReference>
<reference evidence="13" key="1">
    <citation type="submission" date="2014-05" db="EMBL/GenBank/DDBJ databases">
        <authorList>
            <person name="Chronopoulou M."/>
        </authorList>
    </citation>
    <scope>NUCLEOTIDE SEQUENCE</scope>
    <source>
        <tissue evidence="13">Whole organism</tissue>
    </source>
</reference>
<dbReference type="OrthoDB" id="411372at2759"/>
<feature type="domain" description="C3H1-type" evidence="12">
    <location>
        <begin position="154"/>
        <end position="181"/>
    </location>
</feature>
<accession>A0A0K2TJ20</accession>
<dbReference type="Gene3D" id="3.30.40.10">
    <property type="entry name" value="Zinc/RING finger domain, C3HC4 (zinc finger)"/>
    <property type="match status" value="1"/>
</dbReference>
<evidence type="ECO:0000256" key="4">
    <source>
        <dbReference type="ARBA" id="ARBA00022723"/>
    </source>
</evidence>
<dbReference type="EC" id="2.3.2.27" evidence="2"/>
<evidence type="ECO:0000256" key="5">
    <source>
        <dbReference type="ARBA" id="ARBA00022737"/>
    </source>
</evidence>
<proteinExistence type="predicted"/>
<name>A0A0K2TJ20_LEPSM</name>
<dbReference type="InterPro" id="IPR036855">
    <property type="entry name" value="Znf_CCCH_sf"/>
</dbReference>
<dbReference type="SUPFAM" id="SSF57850">
    <property type="entry name" value="RING/U-box"/>
    <property type="match status" value="1"/>
</dbReference>
<dbReference type="InterPro" id="IPR013083">
    <property type="entry name" value="Znf_RING/FYVE/PHD"/>
</dbReference>
<dbReference type="SMART" id="SM00184">
    <property type="entry name" value="RING"/>
    <property type="match status" value="1"/>
</dbReference>
<dbReference type="PANTHER" id="PTHR11224">
    <property type="entry name" value="MAKORIN-RELATED"/>
    <property type="match status" value="1"/>
</dbReference>
<comment type="catalytic activity">
    <reaction evidence="1">
        <text>S-ubiquitinyl-[E2 ubiquitin-conjugating enzyme]-L-cysteine + [acceptor protein]-L-lysine = [E2 ubiquitin-conjugating enzyme]-L-cysteine + N(6)-ubiquitinyl-[acceptor protein]-L-lysine.</text>
        <dbReference type="EC" id="2.3.2.27"/>
    </reaction>
</comment>
<dbReference type="InterPro" id="IPR000571">
    <property type="entry name" value="Znf_CCCH"/>
</dbReference>
<keyword evidence="7" id="KW-0833">Ubl conjugation pathway</keyword>
<evidence type="ECO:0000259" key="11">
    <source>
        <dbReference type="PROSITE" id="PS50089"/>
    </source>
</evidence>
<feature type="region of interest" description="Disordered" evidence="10">
    <location>
        <begin position="62"/>
        <end position="148"/>
    </location>
</feature>
<dbReference type="InterPro" id="IPR045072">
    <property type="entry name" value="MKRN-like"/>
</dbReference>
<dbReference type="GO" id="GO:0000209">
    <property type="term" value="P:protein polyubiquitination"/>
    <property type="evidence" value="ECO:0007669"/>
    <property type="project" value="InterPro"/>
</dbReference>
<dbReference type="EMBL" id="HACA01008151">
    <property type="protein sequence ID" value="CDW25512.1"/>
    <property type="molecule type" value="Transcribed_RNA"/>
</dbReference>
<evidence type="ECO:0000256" key="9">
    <source>
        <dbReference type="PROSITE-ProRule" id="PRU00723"/>
    </source>
</evidence>
<feature type="compositionally biased region" description="Basic and acidic residues" evidence="10">
    <location>
        <begin position="124"/>
        <end position="135"/>
    </location>
</feature>
<evidence type="ECO:0000256" key="7">
    <source>
        <dbReference type="ARBA" id="ARBA00022786"/>
    </source>
</evidence>
<keyword evidence="6 9" id="KW-0863">Zinc-finger</keyword>
<evidence type="ECO:0000256" key="10">
    <source>
        <dbReference type="SAM" id="MobiDB-lite"/>
    </source>
</evidence>
<dbReference type="FunFam" id="3.30.40.10:FF:000117">
    <property type="entry name" value="Probable E3 ubiquitin-protein ligase makorin-1"/>
    <property type="match status" value="1"/>
</dbReference>
<feature type="domain" description="RING-type" evidence="11">
    <location>
        <begin position="227"/>
        <end position="280"/>
    </location>
</feature>
<keyword evidence="3" id="KW-0808">Transferase</keyword>
<feature type="domain" description="C3H1-type" evidence="12">
    <location>
        <begin position="37"/>
        <end position="64"/>
    </location>
</feature>
<feature type="zinc finger region" description="C3H1-type" evidence="9">
    <location>
        <begin position="154"/>
        <end position="181"/>
    </location>
</feature>
<feature type="zinc finger region" description="C3H1-type" evidence="9">
    <location>
        <begin position="7"/>
        <end position="34"/>
    </location>
</feature>
<dbReference type="EMBL" id="HACA01008150">
    <property type="protein sequence ID" value="CDW25511.1"/>
    <property type="molecule type" value="Transcribed_RNA"/>
</dbReference>
<dbReference type="AlphaFoldDB" id="A0A0K2TJ20"/>
<dbReference type="Pfam" id="PF00642">
    <property type="entry name" value="zf-CCCH"/>
    <property type="match status" value="1"/>
</dbReference>
<keyword evidence="5" id="KW-0677">Repeat</keyword>
<evidence type="ECO:0000256" key="6">
    <source>
        <dbReference type="ARBA" id="ARBA00022771"/>
    </source>
</evidence>
<dbReference type="GO" id="GO:0061630">
    <property type="term" value="F:ubiquitin protein ligase activity"/>
    <property type="evidence" value="ECO:0007669"/>
    <property type="project" value="UniProtKB-EC"/>
</dbReference>
<protein>
    <recommendedName>
        <fullName evidence="2">RING-type E3 ubiquitin transferase</fullName>
        <ecNumber evidence="2">2.3.2.27</ecNumber>
    </recommendedName>
</protein>